<dbReference type="Pfam" id="PF07927">
    <property type="entry name" value="HicA_toxin"/>
    <property type="match status" value="1"/>
</dbReference>
<reference evidence="1" key="1">
    <citation type="submission" date="2021-11" db="EMBL/GenBank/DDBJ databases">
        <title>Draft genome sequence of Alcaligenes endophyticus type strain CCUG 75668T.</title>
        <authorList>
            <person name="Salva-Serra F."/>
            <person name="Duran R.E."/>
            <person name="Seeger M."/>
            <person name="Moore E.R.B."/>
            <person name="Jaen-Luchoro D."/>
        </authorList>
    </citation>
    <scope>NUCLEOTIDE SEQUENCE</scope>
    <source>
        <strain evidence="1">CCUG 75668</strain>
    </source>
</reference>
<evidence type="ECO:0000313" key="2">
    <source>
        <dbReference type="Proteomes" id="UP001168613"/>
    </source>
</evidence>
<proteinExistence type="predicted"/>
<protein>
    <submittedName>
        <fullName evidence="1">Type II toxin-antitoxin system HicA family toxin</fullName>
    </submittedName>
</protein>
<keyword evidence="2" id="KW-1185">Reference proteome</keyword>
<organism evidence="1 2">
    <name type="scientific">Alcaligenes endophyticus</name>
    <dbReference type="NCBI Taxonomy" id="1929088"/>
    <lineage>
        <taxon>Bacteria</taxon>
        <taxon>Pseudomonadati</taxon>
        <taxon>Pseudomonadota</taxon>
        <taxon>Betaproteobacteria</taxon>
        <taxon>Burkholderiales</taxon>
        <taxon>Alcaligenaceae</taxon>
        <taxon>Alcaligenes</taxon>
    </lineage>
</organism>
<accession>A0ABT8EL38</accession>
<gene>
    <name evidence="1" type="ORF">LMS43_11935</name>
</gene>
<dbReference type="Proteomes" id="UP001168613">
    <property type="component" value="Unassembled WGS sequence"/>
</dbReference>
<dbReference type="InterPro" id="IPR012933">
    <property type="entry name" value="HicA_mRNA_interferase"/>
</dbReference>
<dbReference type="EMBL" id="JAJHNU010000003">
    <property type="protein sequence ID" value="MDN4121998.1"/>
    <property type="molecule type" value="Genomic_DNA"/>
</dbReference>
<evidence type="ECO:0000313" key="1">
    <source>
        <dbReference type="EMBL" id="MDN4121998.1"/>
    </source>
</evidence>
<sequence length="84" mass="9631">MKAKHRKTLELLYSRPTPASLQWSDVLALLRELGAEITEREGSRVAVYLFQQVRVMHRPHPSTDMDKAAVTSLKQWLERNGISS</sequence>
<dbReference type="RefSeq" id="WP_266122997.1">
    <property type="nucleotide sequence ID" value="NZ_JAJHNU010000003.1"/>
</dbReference>
<name>A0ABT8EL38_9BURK</name>
<comment type="caution">
    <text evidence="1">The sequence shown here is derived from an EMBL/GenBank/DDBJ whole genome shotgun (WGS) entry which is preliminary data.</text>
</comment>